<evidence type="ECO:0000313" key="4">
    <source>
        <dbReference type="Proteomes" id="UP001318860"/>
    </source>
</evidence>
<evidence type="ECO:0000259" key="2">
    <source>
        <dbReference type="PROSITE" id="PS50405"/>
    </source>
</evidence>
<dbReference type="Proteomes" id="UP001318860">
    <property type="component" value="Unassembled WGS sequence"/>
</dbReference>
<dbReference type="Gene3D" id="1.20.1050.10">
    <property type="match status" value="1"/>
</dbReference>
<dbReference type="CDD" id="cd03185">
    <property type="entry name" value="GST_C_Tau"/>
    <property type="match status" value="1"/>
</dbReference>
<feature type="transmembrane region" description="Helical" evidence="1">
    <location>
        <begin position="26"/>
        <end position="49"/>
    </location>
</feature>
<gene>
    <name evidence="3" type="ORF">DH2020_029056</name>
</gene>
<protein>
    <recommendedName>
        <fullName evidence="2">GST C-terminal domain-containing protein</fullName>
    </recommendedName>
</protein>
<sequence length="114" mass="13180">MRSKKAVKLAIEDLEKIEEKLKGKSFFGGDTIGYLIIVIGFVSYILPIWEDVASVNILDPLKFPAITAWTDNFINHPVIKGDYLPSKADIFSYYQWCREELIPVFAAFWREDMM</sequence>
<accession>A0ABR0VTC6</accession>
<reference evidence="3 4" key="1">
    <citation type="journal article" date="2021" name="Comput. Struct. Biotechnol. J.">
        <title>De novo genome assembly of the potent medicinal plant Rehmannia glutinosa using nanopore technology.</title>
        <authorList>
            <person name="Ma L."/>
            <person name="Dong C."/>
            <person name="Song C."/>
            <person name="Wang X."/>
            <person name="Zheng X."/>
            <person name="Niu Y."/>
            <person name="Chen S."/>
            <person name="Feng W."/>
        </authorList>
    </citation>
    <scope>NUCLEOTIDE SEQUENCE [LARGE SCALE GENOMIC DNA]</scope>
    <source>
        <strain evidence="3">DH-2019</strain>
    </source>
</reference>
<feature type="domain" description="GST C-terminal" evidence="2">
    <location>
        <begin position="1"/>
        <end position="94"/>
    </location>
</feature>
<evidence type="ECO:0000256" key="1">
    <source>
        <dbReference type="SAM" id="Phobius"/>
    </source>
</evidence>
<keyword evidence="1" id="KW-0472">Membrane</keyword>
<proteinExistence type="predicted"/>
<evidence type="ECO:0000313" key="3">
    <source>
        <dbReference type="EMBL" id="KAK6137202.1"/>
    </source>
</evidence>
<keyword evidence="1" id="KW-1133">Transmembrane helix</keyword>
<dbReference type="SUPFAM" id="SSF47616">
    <property type="entry name" value="GST C-terminal domain-like"/>
    <property type="match status" value="1"/>
</dbReference>
<keyword evidence="1" id="KW-0812">Transmembrane</keyword>
<name>A0ABR0VTC6_REHGL</name>
<dbReference type="PROSITE" id="PS50405">
    <property type="entry name" value="GST_CTER"/>
    <property type="match status" value="1"/>
</dbReference>
<dbReference type="InterPro" id="IPR045074">
    <property type="entry name" value="GST_C_Tau"/>
</dbReference>
<dbReference type="EMBL" id="JABTTQ020000874">
    <property type="protein sequence ID" value="KAK6137202.1"/>
    <property type="molecule type" value="Genomic_DNA"/>
</dbReference>
<comment type="caution">
    <text evidence="3">The sequence shown here is derived from an EMBL/GenBank/DDBJ whole genome shotgun (WGS) entry which is preliminary data.</text>
</comment>
<dbReference type="InterPro" id="IPR036282">
    <property type="entry name" value="Glutathione-S-Trfase_C_sf"/>
</dbReference>
<organism evidence="3 4">
    <name type="scientific">Rehmannia glutinosa</name>
    <name type="common">Chinese foxglove</name>
    <dbReference type="NCBI Taxonomy" id="99300"/>
    <lineage>
        <taxon>Eukaryota</taxon>
        <taxon>Viridiplantae</taxon>
        <taxon>Streptophyta</taxon>
        <taxon>Embryophyta</taxon>
        <taxon>Tracheophyta</taxon>
        <taxon>Spermatophyta</taxon>
        <taxon>Magnoliopsida</taxon>
        <taxon>eudicotyledons</taxon>
        <taxon>Gunneridae</taxon>
        <taxon>Pentapetalae</taxon>
        <taxon>asterids</taxon>
        <taxon>lamiids</taxon>
        <taxon>Lamiales</taxon>
        <taxon>Orobanchaceae</taxon>
        <taxon>Rehmannieae</taxon>
        <taxon>Rehmannia</taxon>
    </lineage>
</organism>
<dbReference type="InterPro" id="IPR010987">
    <property type="entry name" value="Glutathione-S-Trfase_C-like"/>
</dbReference>
<keyword evidence="4" id="KW-1185">Reference proteome</keyword>